<accession>A0A1T4MAL6</accession>
<dbReference type="Pfam" id="PF02082">
    <property type="entry name" value="Rrf2"/>
    <property type="match status" value="1"/>
</dbReference>
<keyword evidence="2" id="KW-1185">Reference proteome</keyword>
<dbReference type="Proteomes" id="UP000190367">
    <property type="component" value="Unassembled WGS sequence"/>
</dbReference>
<dbReference type="STRING" id="634771.SAMN04488128_1011019"/>
<dbReference type="SUPFAM" id="SSF46785">
    <property type="entry name" value="Winged helix' DNA-binding domain"/>
    <property type="match status" value="1"/>
</dbReference>
<dbReference type="PANTHER" id="PTHR33221">
    <property type="entry name" value="WINGED HELIX-TURN-HELIX TRANSCRIPTIONAL REGULATOR, RRF2 FAMILY"/>
    <property type="match status" value="1"/>
</dbReference>
<dbReference type="InterPro" id="IPR000944">
    <property type="entry name" value="Tscrpt_reg_Rrf2"/>
</dbReference>
<organism evidence="1 2">
    <name type="scientific">Chitinophaga eiseniae</name>
    <dbReference type="NCBI Taxonomy" id="634771"/>
    <lineage>
        <taxon>Bacteria</taxon>
        <taxon>Pseudomonadati</taxon>
        <taxon>Bacteroidota</taxon>
        <taxon>Chitinophagia</taxon>
        <taxon>Chitinophagales</taxon>
        <taxon>Chitinophagaceae</taxon>
        <taxon>Chitinophaga</taxon>
    </lineage>
</organism>
<reference evidence="2" key="1">
    <citation type="submission" date="2017-02" db="EMBL/GenBank/DDBJ databases">
        <authorList>
            <person name="Varghese N."/>
            <person name="Submissions S."/>
        </authorList>
    </citation>
    <scope>NUCLEOTIDE SEQUENCE [LARGE SCALE GENOMIC DNA]</scope>
    <source>
        <strain evidence="2">DSM 22224</strain>
    </source>
</reference>
<dbReference type="Gene3D" id="1.10.10.10">
    <property type="entry name" value="Winged helix-like DNA-binding domain superfamily/Winged helix DNA-binding domain"/>
    <property type="match status" value="1"/>
</dbReference>
<sequence>MLSKTAEYALRATIYIALKGSEENKLGIEEIALGIDSPKSFTAKILQLLTQNNRVISSVRGPNGGFYLTDRARKLPVKAILEAVEEASVITKCVLGLKECSETRPCPMHTQYKNIKKQLKQMFEKTSIQQLVDEFNKGNYFIDNLKGVRKPC</sequence>
<dbReference type="GO" id="GO:0005829">
    <property type="term" value="C:cytosol"/>
    <property type="evidence" value="ECO:0007669"/>
    <property type="project" value="TreeGrafter"/>
</dbReference>
<protein>
    <submittedName>
        <fullName evidence="1">Rrf2 family protein</fullName>
    </submittedName>
</protein>
<dbReference type="AlphaFoldDB" id="A0A1T4MAL6"/>
<dbReference type="OrthoDB" id="9808360at2"/>
<dbReference type="NCBIfam" id="TIGR00738">
    <property type="entry name" value="rrf2_super"/>
    <property type="match status" value="1"/>
</dbReference>
<evidence type="ECO:0000313" key="2">
    <source>
        <dbReference type="Proteomes" id="UP000190367"/>
    </source>
</evidence>
<proteinExistence type="predicted"/>
<dbReference type="InterPro" id="IPR036388">
    <property type="entry name" value="WH-like_DNA-bd_sf"/>
</dbReference>
<dbReference type="EMBL" id="FUWZ01000001">
    <property type="protein sequence ID" value="SJZ63921.1"/>
    <property type="molecule type" value="Genomic_DNA"/>
</dbReference>
<evidence type="ECO:0000313" key="1">
    <source>
        <dbReference type="EMBL" id="SJZ63921.1"/>
    </source>
</evidence>
<gene>
    <name evidence="1" type="ORF">SAMN04488128_1011019</name>
</gene>
<dbReference type="RefSeq" id="WP_078667646.1">
    <property type="nucleotide sequence ID" value="NZ_FUWZ01000001.1"/>
</dbReference>
<name>A0A1T4MAL6_9BACT</name>
<dbReference type="GO" id="GO:0003700">
    <property type="term" value="F:DNA-binding transcription factor activity"/>
    <property type="evidence" value="ECO:0007669"/>
    <property type="project" value="TreeGrafter"/>
</dbReference>
<dbReference type="PANTHER" id="PTHR33221:SF15">
    <property type="entry name" value="HTH-TYPE TRANSCRIPTIONAL REGULATOR YWGB-RELATED"/>
    <property type="match status" value="1"/>
</dbReference>
<dbReference type="InterPro" id="IPR036390">
    <property type="entry name" value="WH_DNA-bd_sf"/>
</dbReference>
<dbReference type="PROSITE" id="PS51197">
    <property type="entry name" value="HTH_RRF2_2"/>
    <property type="match status" value="1"/>
</dbReference>